<dbReference type="EMBL" id="UYRV01123460">
    <property type="protein sequence ID" value="VDN33816.1"/>
    <property type="molecule type" value="Genomic_DNA"/>
</dbReference>
<dbReference type="Gene3D" id="1.10.287.70">
    <property type="match status" value="1"/>
</dbReference>
<evidence type="ECO:0000256" key="7">
    <source>
        <dbReference type="ARBA" id="ARBA00022989"/>
    </source>
</evidence>
<keyword evidence="9 12" id="KW-0472">Membrane</keyword>
<evidence type="ECO:0000256" key="4">
    <source>
        <dbReference type="ARBA" id="ARBA00022692"/>
    </source>
</evidence>
<dbReference type="SUPFAM" id="SSF81324">
    <property type="entry name" value="Voltage-gated potassium channels"/>
    <property type="match status" value="1"/>
</dbReference>
<dbReference type="InterPro" id="IPR047871">
    <property type="entry name" value="K_chnl_Slo-like"/>
</dbReference>
<dbReference type="AlphaFoldDB" id="A0A3P7QS15"/>
<feature type="domain" description="Potassium channel" evidence="13">
    <location>
        <begin position="1"/>
        <end position="42"/>
    </location>
</feature>
<evidence type="ECO:0000256" key="5">
    <source>
        <dbReference type="ARBA" id="ARBA00022826"/>
    </source>
</evidence>
<evidence type="ECO:0000256" key="3">
    <source>
        <dbReference type="ARBA" id="ARBA00022538"/>
    </source>
</evidence>
<dbReference type="InterPro" id="IPR003148">
    <property type="entry name" value="RCK_N"/>
</dbReference>
<proteinExistence type="predicted"/>
<evidence type="ECO:0000259" key="14">
    <source>
        <dbReference type="Pfam" id="PF22614"/>
    </source>
</evidence>
<comment type="subcellular location">
    <subcellularLocation>
        <location evidence="1">Membrane</location>
        <topology evidence="1">Multi-pass membrane protein</topology>
    </subcellularLocation>
</comment>
<keyword evidence="2" id="KW-0813">Transport</keyword>
<dbReference type="Pfam" id="PF07885">
    <property type="entry name" value="Ion_trans_2"/>
    <property type="match status" value="1"/>
</dbReference>
<name>A0A3P7QS15_CYLGO</name>
<gene>
    <name evidence="15" type="ORF">CGOC_LOCUS12482</name>
</gene>
<dbReference type="PANTHER" id="PTHR10027:SF33">
    <property type="entry name" value="CALCIUM-ACTIVATED POTASSIUM CHANNEL SUBUNIT ALPHA-1-RELATED"/>
    <property type="match status" value="1"/>
</dbReference>
<evidence type="ECO:0000256" key="9">
    <source>
        <dbReference type="ARBA" id="ARBA00023136"/>
    </source>
</evidence>
<dbReference type="PANTHER" id="PTHR10027">
    <property type="entry name" value="CALCIUM-ACTIVATED POTASSIUM CHANNEL ALPHA CHAIN"/>
    <property type="match status" value="1"/>
</dbReference>
<dbReference type="InterPro" id="IPR013099">
    <property type="entry name" value="K_chnl_dom"/>
</dbReference>
<reference evidence="15 16" key="1">
    <citation type="submission" date="2018-11" db="EMBL/GenBank/DDBJ databases">
        <authorList>
            <consortium name="Pathogen Informatics"/>
        </authorList>
    </citation>
    <scope>NUCLEOTIDE SEQUENCE [LARGE SCALE GENOMIC DNA]</scope>
</reference>
<dbReference type="Pfam" id="PF22614">
    <property type="entry name" value="Slo-like_RCK"/>
    <property type="match status" value="1"/>
</dbReference>
<keyword evidence="10" id="KW-0407">Ion channel</keyword>
<keyword evidence="16" id="KW-1185">Reference proteome</keyword>
<evidence type="ECO:0000256" key="8">
    <source>
        <dbReference type="ARBA" id="ARBA00023065"/>
    </source>
</evidence>
<evidence type="ECO:0000256" key="6">
    <source>
        <dbReference type="ARBA" id="ARBA00022958"/>
    </source>
</evidence>
<keyword evidence="8" id="KW-0406">Ion transport</keyword>
<evidence type="ECO:0000256" key="10">
    <source>
        <dbReference type="ARBA" id="ARBA00023303"/>
    </source>
</evidence>
<dbReference type="Proteomes" id="UP000271889">
    <property type="component" value="Unassembled WGS sequence"/>
</dbReference>
<evidence type="ECO:0000313" key="15">
    <source>
        <dbReference type="EMBL" id="VDN33816.1"/>
    </source>
</evidence>
<keyword evidence="5" id="KW-0631">Potassium channel</keyword>
<protein>
    <submittedName>
        <fullName evidence="15">Uncharacterized protein</fullName>
    </submittedName>
</protein>
<feature type="domain" description="RCK N-terminal" evidence="14">
    <location>
        <begin position="100"/>
        <end position="138"/>
    </location>
</feature>
<evidence type="ECO:0000259" key="13">
    <source>
        <dbReference type="Pfam" id="PF07885"/>
    </source>
</evidence>
<evidence type="ECO:0000256" key="12">
    <source>
        <dbReference type="SAM" id="Phobius"/>
    </source>
</evidence>
<keyword evidence="7 12" id="KW-1133">Transmembrane helix</keyword>
<comment type="catalytic activity">
    <reaction evidence="11">
        <text>K(+)(in) = K(+)(out)</text>
        <dbReference type="Rhea" id="RHEA:29463"/>
        <dbReference type="ChEBI" id="CHEBI:29103"/>
    </reaction>
</comment>
<dbReference type="GO" id="GO:0045211">
    <property type="term" value="C:postsynaptic membrane"/>
    <property type="evidence" value="ECO:0007669"/>
    <property type="project" value="TreeGrafter"/>
</dbReference>
<sequence length="139" mass="15659">MSTVGYGDIYCTTLCGRIFMVFFILGGLAMFASYVPEIADLIGNRQKYGGEYKGEHGKKHIVVCGHITYDSAMFASYVPEIADLIGNRQKYGGEYKGEHGKKHIVVCGHITYDSVSHFLQDFLHEDRDDVDVEVVFLHR</sequence>
<dbReference type="OrthoDB" id="10035564at2759"/>
<keyword evidence="6" id="KW-0630">Potassium</keyword>
<accession>A0A3P7QS15</accession>
<organism evidence="15 16">
    <name type="scientific">Cylicostephanus goldi</name>
    <name type="common">Nematode worm</name>
    <dbReference type="NCBI Taxonomy" id="71465"/>
    <lineage>
        <taxon>Eukaryota</taxon>
        <taxon>Metazoa</taxon>
        <taxon>Ecdysozoa</taxon>
        <taxon>Nematoda</taxon>
        <taxon>Chromadorea</taxon>
        <taxon>Rhabditida</taxon>
        <taxon>Rhabditina</taxon>
        <taxon>Rhabditomorpha</taxon>
        <taxon>Strongyloidea</taxon>
        <taxon>Strongylidae</taxon>
        <taxon>Cylicostephanus</taxon>
    </lineage>
</organism>
<keyword evidence="3" id="KW-0633">Potassium transport</keyword>
<feature type="transmembrane region" description="Helical" evidence="12">
    <location>
        <begin position="18"/>
        <end position="35"/>
    </location>
</feature>
<evidence type="ECO:0000256" key="1">
    <source>
        <dbReference type="ARBA" id="ARBA00004141"/>
    </source>
</evidence>
<keyword evidence="4 12" id="KW-0812">Transmembrane</keyword>
<evidence type="ECO:0000313" key="16">
    <source>
        <dbReference type="Proteomes" id="UP000271889"/>
    </source>
</evidence>
<dbReference type="GO" id="GO:0060072">
    <property type="term" value="F:large conductance calcium-activated potassium channel activity"/>
    <property type="evidence" value="ECO:0007669"/>
    <property type="project" value="TreeGrafter"/>
</dbReference>
<evidence type="ECO:0000256" key="11">
    <source>
        <dbReference type="ARBA" id="ARBA00034430"/>
    </source>
</evidence>
<evidence type="ECO:0000256" key="2">
    <source>
        <dbReference type="ARBA" id="ARBA00022448"/>
    </source>
</evidence>